<dbReference type="PANTHER" id="PTHR47338:SF29">
    <property type="entry name" value="ZN(2)-C6 FUNGAL-TYPE DOMAIN-CONTAINING PROTEIN"/>
    <property type="match status" value="1"/>
</dbReference>
<evidence type="ECO:0000256" key="6">
    <source>
        <dbReference type="SAM" id="Coils"/>
    </source>
</evidence>
<dbReference type="GO" id="GO:0000981">
    <property type="term" value="F:DNA-binding transcription factor activity, RNA polymerase II-specific"/>
    <property type="evidence" value="ECO:0007669"/>
    <property type="project" value="InterPro"/>
</dbReference>
<keyword evidence="4" id="KW-0804">Transcription</keyword>
<comment type="subcellular location">
    <subcellularLocation>
        <location evidence="1">Nucleus</location>
    </subcellularLocation>
</comment>
<sequence length="579" mass="64627">MAGSQTCSACRGRKVKCDGVLPVCGPCSKARRPVECEYTTAAAVPPGPKGEYLKKGAACAPCRRKKKKCDAKRPFCSTCRVAGKEKDCTYDENIERTLTEALLLRTHELEERLVNYENEIFVLRSQQHNINDHVMAQPVASTSRLPELSIPSLPTDGGFYNFPRALNALFNHISTPSPTMDVHSISTPAIPQGLDEFRVVFAEHARQCGCTLSTEKLGAILAGDTSGAVVHPSFTYVAHVLGCLLWQVQRHIFIFQHVEHEQLQLLWASLEDVDPVTEIQIRYLLAIYFLLSKQMEEGEHQLSTAVRLALHHKLVFPVDPGWFDPMLQDATPAQAELISTLSHLMYLDRCSALVFHVPARLDSTYDEGFKSVSIVYPFLAKTNIVYLRARSLLLLIRTTELSQQWAELSAAGIFAPGRHAWFSQYWALLEEVSAHAANVEAEMLKATFNGDRAHGVALKFSQVVALSSKAELHWLLRRDHPESMQRSLDVVMEVVGITRSFKDNDFILLDPLLGLCWSMIAKIVVHVAKRPALTAGISWNAALQTIDMSARKLGYEMPFMDEPLQIISDVLRVVDVPDV</sequence>
<dbReference type="PROSITE" id="PS00463">
    <property type="entry name" value="ZN2_CY6_FUNGAL_1"/>
    <property type="match status" value="2"/>
</dbReference>
<proteinExistence type="predicted"/>
<evidence type="ECO:0000256" key="5">
    <source>
        <dbReference type="ARBA" id="ARBA00023242"/>
    </source>
</evidence>
<name>A0A1Y2INN7_TRAC3</name>
<evidence type="ECO:0000256" key="1">
    <source>
        <dbReference type="ARBA" id="ARBA00004123"/>
    </source>
</evidence>
<keyword evidence="2" id="KW-0479">Metal-binding</keyword>
<accession>A0A1Y2INN7</accession>
<organism evidence="8 9">
    <name type="scientific">Trametes coccinea (strain BRFM310)</name>
    <name type="common">Pycnoporus coccineus</name>
    <dbReference type="NCBI Taxonomy" id="1353009"/>
    <lineage>
        <taxon>Eukaryota</taxon>
        <taxon>Fungi</taxon>
        <taxon>Dikarya</taxon>
        <taxon>Basidiomycota</taxon>
        <taxon>Agaricomycotina</taxon>
        <taxon>Agaricomycetes</taxon>
        <taxon>Polyporales</taxon>
        <taxon>Polyporaceae</taxon>
        <taxon>Trametes</taxon>
    </lineage>
</organism>
<evidence type="ECO:0000259" key="7">
    <source>
        <dbReference type="PROSITE" id="PS50048"/>
    </source>
</evidence>
<dbReference type="PROSITE" id="PS50048">
    <property type="entry name" value="ZN2_CY6_FUNGAL_2"/>
    <property type="match status" value="2"/>
</dbReference>
<feature type="domain" description="Zn(2)-C6 fungal-type" evidence="7">
    <location>
        <begin position="6"/>
        <end position="38"/>
    </location>
</feature>
<dbReference type="EMBL" id="KZ084110">
    <property type="protein sequence ID" value="OSD01582.1"/>
    <property type="molecule type" value="Genomic_DNA"/>
</dbReference>
<dbReference type="InterPro" id="IPR050815">
    <property type="entry name" value="TF_fung"/>
</dbReference>
<dbReference type="Pfam" id="PF00172">
    <property type="entry name" value="Zn_clus"/>
    <property type="match status" value="2"/>
</dbReference>
<dbReference type="InterPro" id="IPR036864">
    <property type="entry name" value="Zn2-C6_fun-type_DNA-bd_sf"/>
</dbReference>
<evidence type="ECO:0000313" key="9">
    <source>
        <dbReference type="Proteomes" id="UP000193067"/>
    </source>
</evidence>
<dbReference type="CDD" id="cd00067">
    <property type="entry name" value="GAL4"/>
    <property type="match status" value="2"/>
</dbReference>
<reference evidence="8 9" key="1">
    <citation type="journal article" date="2015" name="Biotechnol. Biofuels">
        <title>Enhanced degradation of softwood versus hardwood by the white-rot fungus Pycnoporus coccineus.</title>
        <authorList>
            <person name="Couturier M."/>
            <person name="Navarro D."/>
            <person name="Chevret D."/>
            <person name="Henrissat B."/>
            <person name="Piumi F."/>
            <person name="Ruiz-Duenas F.J."/>
            <person name="Martinez A.T."/>
            <person name="Grigoriev I.V."/>
            <person name="Riley R."/>
            <person name="Lipzen A."/>
            <person name="Berrin J.G."/>
            <person name="Master E.R."/>
            <person name="Rosso M.N."/>
        </authorList>
    </citation>
    <scope>NUCLEOTIDE SEQUENCE [LARGE SCALE GENOMIC DNA]</scope>
    <source>
        <strain evidence="8 9">BRFM310</strain>
    </source>
</reference>
<keyword evidence="9" id="KW-1185">Reference proteome</keyword>
<dbReference type="InterPro" id="IPR001138">
    <property type="entry name" value="Zn2Cys6_DnaBD"/>
</dbReference>
<dbReference type="GO" id="GO:0008270">
    <property type="term" value="F:zinc ion binding"/>
    <property type="evidence" value="ECO:0007669"/>
    <property type="project" value="InterPro"/>
</dbReference>
<evidence type="ECO:0000313" key="8">
    <source>
        <dbReference type="EMBL" id="OSD01582.1"/>
    </source>
</evidence>
<keyword evidence="5" id="KW-0539">Nucleus</keyword>
<dbReference type="AlphaFoldDB" id="A0A1Y2INN7"/>
<protein>
    <recommendedName>
        <fullName evidence="7">Zn(2)-C6 fungal-type domain-containing protein</fullName>
    </recommendedName>
</protein>
<evidence type="ECO:0000256" key="2">
    <source>
        <dbReference type="ARBA" id="ARBA00022723"/>
    </source>
</evidence>
<dbReference type="Proteomes" id="UP000193067">
    <property type="component" value="Unassembled WGS sequence"/>
</dbReference>
<evidence type="ECO:0000256" key="3">
    <source>
        <dbReference type="ARBA" id="ARBA00023015"/>
    </source>
</evidence>
<keyword evidence="3" id="KW-0805">Transcription regulation</keyword>
<dbReference type="SUPFAM" id="SSF57701">
    <property type="entry name" value="Zn2/Cys6 DNA-binding domain"/>
    <property type="match status" value="2"/>
</dbReference>
<feature type="domain" description="Zn(2)-C6 fungal-type" evidence="7">
    <location>
        <begin position="58"/>
        <end position="90"/>
    </location>
</feature>
<dbReference type="Gene3D" id="4.10.240.10">
    <property type="entry name" value="Zn(2)-C6 fungal-type DNA-binding domain"/>
    <property type="match status" value="2"/>
</dbReference>
<keyword evidence="6" id="KW-0175">Coiled coil</keyword>
<feature type="coiled-coil region" evidence="6">
    <location>
        <begin position="99"/>
        <end position="126"/>
    </location>
</feature>
<dbReference type="PANTHER" id="PTHR47338">
    <property type="entry name" value="ZN(II)2CYS6 TRANSCRIPTION FACTOR (EUROFUNG)-RELATED"/>
    <property type="match status" value="1"/>
</dbReference>
<dbReference type="GO" id="GO:0005634">
    <property type="term" value="C:nucleus"/>
    <property type="evidence" value="ECO:0007669"/>
    <property type="project" value="UniProtKB-SubCell"/>
</dbReference>
<evidence type="ECO:0000256" key="4">
    <source>
        <dbReference type="ARBA" id="ARBA00023163"/>
    </source>
</evidence>
<dbReference type="OrthoDB" id="2017365at2759"/>
<gene>
    <name evidence="8" type="ORF">PYCCODRAFT_1436191</name>
</gene>
<dbReference type="STRING" id="1353009.A0A1Y2INN7"/>
<dbReference type="SMART" id="SM00066">
    <property type="entry name" value="GAL4"/>
    <property type="match status" value="2"/>
</dbReference>